<evidence type="ECO:0000256" key="5">
    <source>
        <dbReference type="ARBA" id="ARBA00022516"/>
    </source>
</evidence>
<evidence type="ECO:0000313" key="17">
    <source>
        <dbReference type="EMBL" id="KAB7495618.1"/>
    </source>
</evidence>
<feature type="transmembrane region" description="Helical" evidence="15">
    <location>
        <begin position="181"/>
        <end position="199"/>
    </location>
</feature>
<keyword evidence="5" id="KW-0444">Lipid biosynthesis</keyword>
<evidence type="ECO:0000256" key="12">
    <source>
        <dbReference type="ARBA" id="ARBA00023098"/>
    </source>
</evidence>
<dbReference type="InterPro" id="IPR001104">
    <property type="entry name" value="3-oxo-5_a-steroid_4-DH_C"/>
</dbReference>
<dbReference type="EMBL" id="SEYY01022347">
    <property type="protein sequence ID" value="KAB7495618.1"/>
    <property type="molecule type" value="Genomic_DNA"/>
</dbReference>
<keyword evidence="18" id="KW-1185">Reference proteome</keyword>
<dbReference type="GO" id="GO:0005789">
    <property type="term" value="C:endoplasmic reticulum membrane"/>
    <property type="evidence" value="ECO:0007669"/>
    <property type="project" value="UniProtKB-SubCell"/>
</dbReference>
<keyword evidence="14" id="KW-0275">Fatty acid biosynthesis</keyword>
<evidence type="ECO:0000313" key="18">
    <source>
        <dbReference type="Proteomes" id="UP000326759"/>
    </source>
</evidence>
<evidence type="ECO:0000256" key="4">
    <source>
        <dbReference type="ARBA" id="ARBA00012530"/>
    </source>
</evidence>
<feature type="transmembrane region" description="Helical" evidence="15">
    <location>
        <begin position="205"/>
        <end position="228"/>
    </location>
</feature>
<reference evidence="17 18" key="1">
    <citation type="journal article" date="2019" name="PLoS Biol.">
        <title>Sex chromosomes control vertical transmission of feminizing Wolbachia symbionts in an isopod.</title>
        <authorList>
            <person name="Becking T."/>
            <person name="Chebbi M.A."/>
            <person name="Giraud I."/>
            <person name="Moumen B."/>
            <person name="Laverre T."/>
            <person name="Caubet Y."/>
            <person name="Peccoud J."/>
            <person name="Gilbert C."/>
            <person name="Cordaux R."/>
        </authorList>
    </citation>
    <scope>NUCLEOTIDE SEQUENCE [LARGE SCALE GENOMIC DNA]</scope>
    <source>
        <strain evidence="17">ANa2</strain>
        <tissue evidence="17">Whole body excluding digestive tract and cuticle</tissue>
    </source>
</reference>
<evidence type="ECO:0000256" key="8">
    <source>
        <dbReference type="ARBA" id="ARBA00022832"/>
    </source>
</evidence>
<dbReference type="SMART" id="SM00213">
    <property type="entry name" value="UBQ"/>
    <property type="match status" value="1"/>
</dbReference>
<dbReference type="InterPro" id="IPR049127">
    <property type="entry name" value="TECR-like_N"/>
</dbReference>
<evidence type="ECO:0000256" key="13">
    <source>
        <dbReference type="ARBA" id="ARBA00023136"/>
    </source>
</evidence>
<feature type="transmembrane region" description="Helical" evidence="15">
    <location>
        <begin position="249"/>
        <end position="271"/>
    </location>
</feature>
<keyword evidence="11" id="KW-0560">Oxidoreductase</keyword>
<dbReference type="Gene3D" id="3.10.20.90">
    <property type="entry name" value="Phosphatidylinositol 3-kinase Catalytic Subunit, Chain A, domain 1"/>
    <property type="match status" value="1"/>
</dbReference>
<evidence type="ECO:0000256" key="2">
    <source>
        <dbReference type="ARBA" id="ARBA00005194"/>
    </source>
</evidence>
<dbReference type="OrthoDB" id="540503at2759"/>
<evidence type="ECO:0000256" key="15">
    <source>
        <dbReference type="SAM" id="Phobius"/>
    </source>
</evidence>
<feature type="transmembrane region" description="Helical" evidence="15">
    <location>
        <begin position="101"/>
        <end position="121"/>
    </location>
</feature>
<keyword evidence="8" id="KW-0276">Fatty acid metabolism</keyword>
<evidence type="ECO:0000256" key="6">
    <source>
        <dbReference type="ARBA" id="ARBA00022692"/>
    </source>
</evidence>
<evidence type="ECO:0000256" key="3">
    <source>
        <dbReference type="ARBA" id="ARBA00007742"/>
    </source>
</evidence>
<evidence type="ECO:0000256" key="11">
    <source>
        <dbReference type="ARBA" id="ARBA00023002"/>
    </source>
</evidence>
<dbReference type="Proteomes" id="UP000326759">
    <property type="component" value="Unassembled WGS sequence"/>
</dbReference>
<evidence type="ECO:0000256" key="1">
    <source>
        <dbReference type="ARBA" id="ARBA00004477"/>
    </source>
</evidence>
<comment type="pathway">
    <text evidence="2">Lipid metabolism; fatty acid biosynthesis.</text>
</comment>
<feature type="non-terminal residue" evidence="17">
    <location>
        <position position="1"/>
    </location>
</feature>
<dbReference type="PROSITE" id="PS50244">
    <property type="entry name" value="S5A_REDUCTASE"/>
    <property type="match status" value="1"/>
</dbReference>
<dbReference type="PANTHER" id="PTHR10556">
    <property type="entry name" value="3-OXO-5-ALPHA-STEROID 4-DEHYDROGENASE"/>
    <property type="match status" value="1"/>
</dbReference>
<dbReference type="CDD" id="cd01801">
    <property type="entry name" value="Ubl_TECR_like"/>
    <property type="match status" value="1"/>
</dbReference>
<evidence type="ECO:0000256" key="10">
    <source>
        <dbReference type="ARBA" id="ARBA00022989"/>
    </source>
</evidence>
<keyword evidence="6 15" id="KW-0812">Transmembrane</keyword>
<dbReference type="InterPro" id="IPR000626">
    <property type="entry name" value="Ubiquitin-like_dom"/>
</dbReference>
<dbReference type="GO" id="GO:0102758">
    <property type="term" value="F:very-long-chain enoyl-CoA reductase activity"/>
    <property type="evidence" value="ECO:0007669"/>
    <property type="project" value="UniProtKB-EC"/>
</dbReference>
<dbReference type="FunFam" id="3.10.20.90:FF:000131">
    <property type="entry name" value="trans-2,3-enoyl-CoA reductase-like"/>
    <property type="match status" value="1"/>
</dbReference>
<protein>
    <recommendedName>
        <fullName evidence="4">very-long-chain enoyl-CoA reductase</fullName>
        <ecNumber evidence="4">1.3.1.93</ecNumber>
    </recommendedName>
</protein>
<dbReference type="InterPro" id="IPR029071">
    <property type="entry name" value="Ubiquitin-like_domsf"/>
</dbReference>
<dbReference type="GO" id="GO:0042761">
    <property type="term" value="P:very long-chain fatty acid biosynthetic process"/>
    <property type="evidence" value="ECO:0007669"/>
    <property type="project" value="TreeGrafter"/>
</dbReference>
<dbReference type="InterPro" id="IPR039357">
    <property type="entry name" value="SRD5A/TECR"/>
</dbReference>
<dbReference type="AlphaFoldDB" id="A0A5N5SPG5"/>
<gene>
    <name evidence="17" type="primary">art-1</name>
    <name evidence="17" type="ORF">Anas_01102</name>
</gene>
<evidence type="ECO:0000256" key="7">
    <source>
        <dbReference type="ARBA" id="ARBA00022824"/>
    </source>
</evidence>
<dbReference type="EC" id="1.3.1.93" evidence="4"/>
<comment type="subcellular location">
    <subcellularLocation>
        <location evidence="1">Endoplasmic reticulum membrane</location>
        <topology evidence="1">Multi-pass membrane protein</topology>
    </subcellularLocation>
</comment>
<comment type="caution">
    <text evidence="17">The sequence shown here is derived from an EMBL/GenBank/DDBJ whole genome shotgun (WGS) entry which is preliminary data.</text>
</comment>
<keyword evidence="9" id="KW-0521">NADP</keyword>
<keyword evidence="12" id="KW-0443">Lipid metabolism</keyword>
<dbReference type="SUPFAM" id="SSF54236">
    <property type="entry name" value="Ubiquitin-like"/>
    <property type="match status" value="1"/>
</dbReference>
<feature type="transmembrane region" description="Helical" evidence="15">
    <location>
        <begin position="277"/>
        <end position="297"/>
    </location>
</feature>
<dbReference type="Pfam" id="PF02544">
    <property type="entry name" value="Steroid_dh"/>
    <property type="match status" value="1"/>
</dbReference>
<sequence>VSILNYFVILNLILPHLHNIDYKMHFRSNIFSFHILNQLKKQNTVLEVKEEFHRLKPKLPVSRQELRLEQKSKGLKDDASLDSLKLKSGDKLFVKDLGPQIGWSTVFLCEYAGPLIIYLWLSQRPWIFYGDNANSSNMSLSSRIAIGCWSFHYVKRLLETKFVHRFSHGTMPVFNLFKNSFYYWGFALYVAYHVNHPLFTPPSNLQIYLGLASFLICEIGNLSIHLALRDLRPPGTKERRIPYPTKNPFTLLFNFVSCPNYTYEFGAWLSFTVMTQCLPAGLFALCGLYQMAVWALGKHKNYKMEFSKYPKNRKSIIPFLL</sequence>
<keyword evidence="13 15" id="KW-0472">Membrane</keyword>
<accession>A0A5N5SPG5</accession>
<keyword evidence="10 15" id="KW-1133">Transmembrane helix</keyword>
<name>A0A5N5SPG5_9CRUS</name>
<evidence type="ECO:0000256" key="9">
    <source>
        <dbReference type="ARBA" id="ARBA00022857"/>
    </source>
</evidence>
<dbReference type="Gene3D" id="1.20.120.1630">
    <property type="match status" value="1"/>
</dbReference>
<evidence type="ECO:0000256" key="14">
    <source>
        <dbReference type="ARBA" id="ARBA00023160"/>
    </source>
</evidence>
<keyword evidence="7" id="KW-0256">Endoplasmic reticulum</keyword>
<feature type="domain" description="Ubiquitin-like" evidence="16">
    <location>
        <begin position="38"/>
        <end position="94"/>
    </location>
</feature>
<dbReference type="PANTHER" id="PTHR10556:SF28">
    <property type="entry name" value="VERY-LONG-CHAIN ENOYL-COA REDUCTASE"/>
    <property type="match status" value="1"/>
</dbReference>
<comment type="similarity">
    <text evidence="3">Belongs to the steroid 5-alpha reductase family.</text>
</comment>
<dbReference type="PROSITE" id="PS50053">
    <property type="entry name" value="UBIQUITIN_2"/>
    <property type="match status" value="1"/>
</dbReference>
<dbReference type="Pfam" id="PF21696">
    <property type="entry name" value="TECR_N"/>
    <property type="match status" value="1"/>
</dbReference>
<proteinExistence type="inferred from homology"/>
<evidence type="ECO:0000259" key="16">
    <source>
        <dbReference type="PROSITE" id="PS50053"/>
    </source>
</evidence>
<organism evidence="17 18">
    <name type="scientific">Armadillidium nasatum</name>
    <dbReference type="NCBI Taxonomy" id="96803"/>
    <lineage>
        <taxon>Eukaryota</taxon>
        <taxon>Metazoa</taxon>
        <taxon>Ecdysozoa</taxon>
        <taxon>Arthropoda</taxon>
        <taxon>Crustacea</taxon>
        <taxon>Multicrustacea</taxon>
        <taxon>Malacostraca</taxon>
        <taxon>Eumalacostraca</taxon>
        <taxon>Peracarida</taxon>
        <taxon>Isopoda</taxon>
        <taxon>Oniscidea</taxon>
        <taxon>Crinocheta</taxon>
        <taxon>Armadillidiidae</taxon>
        <taxon>Armadillidium</taxon>
    </lineage>
</organism>